<dbReference type="NCBIfam" id="NF000584">
    <property type="entry name" value="PRK00009.1"/>
    <property type="match status" value="1"/>
</dbReference>
<evidence type="ECO:0000256" key="6">
    <source>
        <dbReference type="ARBA" id="ARBA00023239"/>
    </source>
</evidence>
<dbReference type="PRINTS" id="PR00150">
    <property type="entry name" value="PEPCARBXLASE"/>
</dbReference>
<evidence type="ECO:0000256" key="7">
    <source>
        <dbReference type="ARBA" id="ARBA00023300"/>
    </source>
</evidence>
<evidence type="ECO:0000313" key="11">
    <source>
        <dbReference type="EMBL" id="PTL60350.1"/>
    </source>
</evidence>
<dbReference type="SUPFAM" id="SSF51621">
    <property type="entry name" value="Phosphoenolpyruvate/pyruvate domain"/>
    <property type="match status" value="1"/>
</dbReference>
<protein>
    <recommendedName>
        <fullName evidence="4 9">Phosphoenolpyruvate carboxylase</fullName>
        <shortName evidence="9">PEPC</shortName>
        <shortName evidence="9">PEPCase</shortName>
        <ecNumber evidence="3 9">4.1.1.31</ecNumber>
    </recommendedName>
</protein>
<evidence type="ECO:0000256" key="2">
    <source>
        <dbReference type="ARBA" id="ARBA00008346"/>
    </source>
</evidence>
<evidence type="ECO:0000256" key="10">
    <source>
        <dbReference type="PROSITE-ProRule" id="PRU10111"/>
    </source>
</evidence>
<evidence type="ECO:0000256" key="3">
    <source>
        <dbReference type="ARBA" id="ARBA00012305"/>
    </source>
</evidence>
<dbReference type="InterPro" id="IPR018129">
    <property type="entry name" value="PEP_COase_Lys_AS"/>
</dbReference>
<dbReference type="GO" id="GO:0015977">
    <property type="term" value="P:carbon fixation"/>
    <property type="evidence" value="ECO:0007669"/>
    <property type="project" value="UniProtKB-UniRule"/>
</dbReference>
<dbReference type="Gene3D" id="1.20.1440.90">
    <property type="entry name" value="Phosphoenolpyruvate/pyruvate domain"/>
    <property type="match status" value="1"/>
</dbReference>
<reference evidence="11 12" key="1">
    <citation type="submission" date="2018-03" db="EMBL/GenBank/DDBJ databases">
        <title>Aquarubrobacter algicola gen. nov., sp. nov., a novel actinobacterium isolated from shallow eutrophic lake during the end of cyanobacterial harmful algal blooms.</title>
        <authorList>
            <person name="Chun S.J."/>
        </authorList>
    </citation>
    <scope>NUCLEOTIDE SEQUENCE [LARGE SCALE GENOMIC DNA]</scope>
    <source>
        <strain evidence="11 12">Seoho-28</strain>
    </source>
</reference>
<keyword evidence="7 9" id="KW-0120">Carbon dioxide fixation</keyword>
<dbReference type="GO" id="GO:0006099">
    <property type="term" value="P:tricarboxylic acid cycle"/>
    <property type="evidence" value="ECO:0007669"/>
    <property type="project" value="InterPro"/>
</dbReference>
<comment type="cofactor">
    <cofactor evidence="9">
        <name>Mg(2+)</name>
        <dbReference type="ChEBI" id="CHEBI:18420"/>
    </cofactor>
</comment>
<organism evidence="11 12">
    <name type="scientific">Paraconexibacter algicola</name>
    <dbReference type="NCBI Taxonomy" id="2133960"/>
    <lineage>
        <taxon>Bacteria</taxon>
        <taxon>Bacillati</taxon>
        <taxon>Actinomycetota</taxon>
        <taxon>Thermoleophilia</taxon>
        <taxon>Solirubrobacterales</taxon>
        <taxon>Paraconexibacteraceae</taxon>
        <taxon>Paraconexibacter</taxon>
    </lineage>
</organism>
<dbReference type="InterPro" id="IPR021135">
    <property type="entry name" value="PEP_COase"/>
</dbReference>
<dbReference type="EMBL" id="PYYB01000001">
    <property type="protein sequence ID" value="PTL60350.1"/>
    <property type="molecule type" value="Genomic_DNA"/>
</dbReference>
<sequence length="911" mass="100515">MRRVTTRTFSDDEQLIRGVLEDVIREAEGEGALTLHRRAVALGDRLRGGDDAAADELAALVAGLAPDELQVLIRSLTRWFQLTNLAEDNERVRRIRARELAEAPGPRRGSLRDAVGRLAADGVDADVLRRLLGRAQVQLVMTAHPTEARRRTTLEKLARVFAVLRGLDERRPTVESEAVAAMQLASAVQELWGSDEIRAVSPTVLDEVRTGLLYVTSTLADVVPQLYRELEAAIAETYPDEEIDVPPLLRFGSWMGGDRDGNPFVTPDVTVQALADMREACLRFLRDRAMDLAARVSLSSRLVGDPPALADVLADGTERFPELAEGLRLRNPEEPYRRAFTLIARRLRATWEGDLEGYRGPDELLADLRACRDALQDGNGRHVAAGELQDVIRQVEVFGFHFMRLDVREHAGIHRHAIGEILAELGLEQDYAQRSVADRCAILEREIEARRPLIPADTSGFSASTQETVETFRMLYAQRTGEHADALLTYIVSGTETPADLLEVLLLMKECRLTKAGGAGALMRVVPLFEAGETLAAAGETMRTLVRMPCYRRALAALGDEQEIMVGYSDSNKDVGYVASGWAVYRAQLQLVEVLREHGLRWTFFHGRGGAVGRGGGPSNVAILAQPPGTVGGRLKVTEQGEVLSDKYSVPEIAHRELELTTSAALLRGAGPGDAQLSAQQRARFEPVLEAMAERSAGVYRDLVYGDPDFVAFFHAATPVDEISRLRLGSRPAKRRQTDRIEDFRAIPWVFSWTQARIVLPAWFGLGTALRAAREEHGVELLREMEAGWPFFAALLSNAEMACAKADPVIAARYAALVEDAALRERLWPRIREELERTIAELLAVTGQDALLSRDPVLQRSIARRNPSVDPLSFVQVELLRRRRAGDEDPELARASFLAINGIAGGLRNTG</sequence>
<evidence type="ECO:0000256" key="9">
    <source>
        <dbReference type="HAMAP-Rule" id="MF_00595"/>
    </source>
</evidence>
<dbReference type="Proteomes" id="UP000240739">
    <property type="component" value="Unassembled WGS sequence"/>
</dbReference>
<dbReference type="Pfam" id="PF00311">
    <property type="entry name" value="PEPcase"/>
    <property type="match status" value="1"/>
</dbReference>
<name>A0A2T4UM82_9ACTN</name>
<dbReference type="PANTHER" id="PTHR30523:SF6">
    <property type="entry name" value="PHOSPHOENOLPYRUVATE CARBOXYLASE"/>
    <property type="match status" value="1"/>
</dbReference>
<evidence type="ECO:0000256" key="8">
    <source>
        <dbReference type="ARBA" id="ARBA00048995"/>
    </source>
</evidence>
<keyword evidence="11" id="KW-0670">Pyruvate</keyword>
<evidence type="ECO:0000313" key="12">
    <source>
        <dbReference type="Proteomes" id="UP000240739"/>
    </source>
</evidence>
<feature type="active site" evidence="9 10">
    <location>
        <position position="144"/>
    </location>
</feature>
<feature type="active site" evidence="9">
    <location>
        <position position="573"/>
    </location>
</feature>
<keyword evidence="12" id="KW-1185">Reference proteome</keyword>
<comment type="caution">
    <text evidence="11">The sequence shown here is derived from an EMBL/GenBank/DDBJ whole genome shotgun (WGS) entry which is preliminary data.</text>
</comment>
<keyword evidence="5 9" id="KW-0460">Magnesium</keyword>
<dbReference type="GO" id="GO:0005829">
    <property type="term" value="C:cytosol"/>
    <property type="evidence" value="ECO:0007669"/>
    <property type="project" value="TreeGrafter"/>
</dbReference>
<dbReference type="PANTHER" id="PTHR30523">
    <property type="entry name" value="PHOSPHOENOLPYRUVATE CARBOXYLASE"/>
    <property type="match status" value="1"/>
</dbReference>
<comment type="catalytic activity">
    <reaction evidence="8 9">
        <text>oxaloacetate + phosphate = phosphoenolpyruvate + hydrogencarbonate</text>
        <dbReference type="Rhea" id="RHEA:28370"/>
        <dbReference type="ChEBI" id="CHEBI:16452"/>
        <dbReference type="ChEBI" id="CHEBI:17544"/>
        <dbReference type="ChEBI" id="CHEBI:43474"/>
        <dbReference type="ChEBI" id="CHEBI:58702"/>
        <dbReference type="EC" id="4.1.1.31"/>
    </reaction>
</comment>
<dbReference type="HAMAP" id="MF_00595">
    <property type="entry name" value="PEPcase_type1"/>
    <property type="match status" value="1"/>
</dbReference>
<dbReference type="InterPro" id="IPR015813">
    <property type="entry name" value="Pyrv/PenolPyrv_kinase-like_dom"/>
</dbReference>
<comment type="subunit">
    <text evidence="9">Homotetramer.</text>
</comment>
<evidence type="ECO:0000256" key="4">
    <source>
        <dbReference type="ARBA" id="ARBA00022419"/>
    </source>
</evidence>
<accession>A0A2T4UM82</accession>
<dbReference type="InterPro" id="IPR022805">
    <property type="entry name" value="PEP_COase_bac/pln-type"/>
</dbReference>
<dbReference type="GO" id="GO:0000287">
    <property type="term" value="F:magnesium ion binding"/>
    <property type="evidence" value="ECO:0007669"/>
    <property type="project" value="UniProtKB-UniRule"/>
</dbReference>
<dbReference type="GO" id="GO:0008964">
    <property type="term" value="F:phosphoenolpyruvate carboxylase activity"/>
    <property type="evidence" value="ECO:0007669"/>
    <property type="project" value="UniProtKB-UniRule"/>
</dbReference>
<comment type="similarity">
    <text evidence="2 9">Belongs to the PEPCase type 1 family.</text>
</comment>
<comment type="function">
    <text evidence="1 9">Forms oxaloacetate, a four-carbon dicarboxylic acid source for the tricarboxylic acid cycle.</text>
</comment>
<proteinExistence type="inferred from homology"/>
<gene>
    <name evidence="9" type="primary">ppc</name>
    <name evidence="11" type="ORF">C7Y72_12230</name>
</gene>
<dbReference type="PROSITE" id="PS00781">
    <property type="entry name" value="PEPCASE_1"/>
    <property type="match status" value="1"/>
</dbReference>
<keyword evidence="6 9" id="KW-0456">Lyase</keyword>
<dbReference type="EC" id="4.1.1.31" evidence="3 9"/>
<dbReference type="GO" id="GO:0006107">
    <property type="term" value="P:oxaloacetate metabolic process"/>
    <property type="evidence" value="ECO:0007669"/>
    <property type="project" value="UniProtKB-UniRule"/>
</dbReference>
<evidence type="ECO:0000256" key="1">
    <source>
        <dbReference type="ARBA" id="ARBA00003670"/>
    </source>
</evidence>
<evidence type="ECO:0000256" key="5">
    <source>
        <dbReference type="ARBA" id="ARBA00022842"/>
    </source>
</evidence>
<dbReference type="AlphaFoldDB" id="A0A2T4UM82"/>